<proteinExistence type="predicted"/>
<evidence type="ECO:0000313" key="2">
    <source>
        <dbReference type="Proteomes" id="UP001501410"/>
    </source>
</evidence>
<protein>
    <recommendedName>
        <fullName evidence="3">T9SS type A sorting domain-containing protein</fullName>
    </recommendedName>
</protein>
<gene>
    <name evidence="1" type="ORF">GCM10023092_16830</name>
</gene>
<dbReference type="InterPro" id="IPR024079">
    <property type="entry name" value="MetalloPept_cat_dom_sf"/>
</dbReference>
<accession>A0ABP8MT83</accession>
<reference evidence="2" key="1">
    <citation type="journal article" date="2019" name="Int. J. Syst. Evol. Microbiol.">
        <title>The Global Catalogue of Microorganisms (GCM) 10K type strain sequencing project: providing services to taxonomists for standard genome sequencing and annotation.</title>
        <authorList>
            <consortium name="The Broad Institute Genomics Platform"/>
            <consortium name="The Broad Institute Genome Sequencing Center for Infectious Disease"/>
            <person name="Wu L."/>
            <person name="Ma J."/>
        </authorList>
    </citation>
    <scope>NUCLEOTIDE SEQUENCE [LARGE SCALE GENOMIC DNA]</scope>
    <source>
        <strain evidence="2">JCM 31921</strain>
    </source>
</reference>
<dbReference type="InterPro" id="IPR011050">
    <property type="entry name" value="Pectin_lyase_fold/virulence"/>
</dbReference>
<organism evidence="1 2">
    <name type="scientific">Rurimicrobium arvi</name>
    <dbReference type="NCBI Taxonomy" id="2049916"/>
    <lineage>
        <taxon>Bacteria</taxon>
        <taxon>Pseudomonadati</taxon>
        <taxon>Bacteroidota</taxon>
        <taxon>Chitinophagia</taxon>
        <taxon>Chitinophagales</taxon>
        <taxon>Chitinophagaceae</taxon>
        <taxon>Rurimicrobium</taxon>
    </lineage>
</organism>
<dbReference type="NCBIfam" id="TIGR04183">
    <property type="entry name" value="Por_Secre_tail"/>
    <property type="match status" value="1"/>
</dbReference>
<dbReference type="SUPFAM" id="SSF55486">
    <property type="entry name" value="Metalloproteases ('zincins'), catalytic domain"/>
    <property type="match status" value="1"/>
</dbReference>
<sequence>MYTHKKIKVFVTVFQEIVGPARNYGPADEYRIRNFIDKANYYLGNVPAPSDPLTIDGRNPHVEDSRFTLELVNINFTRAHEIYAAEAFSTGIPKSQFNDPNEVLNVFLLFSESESDSIPGGIAFNGTGPNDLQDGVTDNGAAYICLKNFYKNASVRESDENCAAFLLHEIGHLFGLNHTYCKGWGSVSAGKDCSVNPEPGNESDFDDLKDVFGVTGGAAGRIYPRPADCSTYPTSFPFFNPLKKATANDQYTNNFMGGNTLGHYMSPMQLGRMHRNAHFSAIRKYVYPLFPESRAHNREGQGQYFPHVITGKEVWDFDIKMYSDIIVKAGAQLTIKCKVAMPYMSNIIVEPGGELVLDGGTITSDRNDAGYFWYGISVWGRSKLPQIASAQGTVRVINGGTIANAIDGIIAGDGVFGSTARYGGIVVVDGGRFINNRRSIDLASYHYTYPFTTKKLPSACSVQRAQFIWDDDDHLDDYTFYHGSDYAIRLSEVDNVQLKHLSFNDNMSKAKRLKIGEGGTAIFSWQASYNIAHSTFSNTVIGMRAGGVRSEAISVDSCDFSYNRYSILVSGTVGVSVQHSRFNVYDLGLSSSAYQSGICMYGANAFDVGYNSFFRAAPDGTTSGSDAQGYGVRIEQCSPGNNLVHHNSFSKLDIHCLSRGRNTNGKKASDKEHTGLEFRCNQFDKIISSKHTADILVLGSNAATDGIRCVQGRSDQPVGNDFSDHIASTEMNLCLQESGKPVQVLPISKYYYSSSDPGRQAPSYYSSGVVTLVPVALSSGCMLPALTPEVTATIGAAGSSTTFKALCGAMNDTTASRLNLVEDAYRNMKSPYATAELSFFYLGEGRVEDATRAYASIFTSQEWNIDSAELSEFKMGAVLLRIMAAHVIDSIPVNVLSEKETDSLNYLTANAQTWPRAKACAWLHFATGAECSRFEPAYAGNDNSGNDTTILHVSEMNDMGDFSVRPNPVNELLTVSHTLRQTALLRIYDAFGRTLSAVVINPSESKLTVQTAAWTPGLYFYQLIQDGKVTRVGKIAKQ</sequence>
<dbReference type="InterPro" id="IPR026444">
    <property type="entry name" value="Secre_tail"/>
</dbReference>
<dbReference type="EMBL" id="BAABEZ010000022">
    <property type="protein sequence ID" value="GAA4454587.1"/>
    <property type="molecule type" value="Genomic_DNA"/>
</dbReference>
<comment type="caution">
    <text evidence="1">The sequence shown here is derived from an EMBL/GenBank/DDBJ whole genome shotgun (WGS) entry which is preliminary data.</text>
</comment>
<dbReference type="Gene3D" id="3.40.390.10">
    <property type="entry name" value="Collagenase (Catalytic Domain)"/>
    <property type="match status" value="1"/>
</dbReference>
<keyword evidence="2" id="KW-1185">Reference proteome</keyword>
<dbReference type="SUPFAM" id="SSF51126">
    <property type="entry name" value="Pectin lyase-like"/>
    <property type="match status" value="1"/>
</dbReference>
<evidence type="ECO:0008006" key="3">
    <source>
        <dbReference type="Google" id="ProtNLM"/>
    </source>
</evidence>
<dbReference type="Proteomes" id="UP001501410">
    <property type="component" value="Unassembled WGS sequence"/>
</dbReference>
<evidence type="ECO:0000313" key="1">
    <source>
        <dbReference type="EMBL" id="GAA4454587.1"/>
    </source>
</evidence>
<name>A0ABP8MT83_9BACT</name>